<dbReference type="PROSITE" id="PS00126">
    <property type="entry name" value="PDEASE_I_1"/>
    <property type="match status" value="1"/>
</dbReference>
<dbReference type="SUPFAM" id="SSF109604">
    <property type="entry name" value="HD-domain/PDEase-like"/>
    <property type="match status" value="1"/>
</dbReference>
<protein>
    <submittedName>
        <fullName evidence="5">Dual 3',5'-cyclic-AMP and -GMP phosphodiesterase 11</fullName>
    </submittedName>
</protein>
<reference evidence="5 6" key="1">
    <citation type="submission" date="2021-06" db="EMBL/GenBank/DDBJ databases">
        <title>Caerostris extrusa draft genome.</title>
        <authorList>
            <person name="Kono N."/>
            <person name="Arakawa K."/>
        </authorList>
    </citation>
    <scope>NUCLEOTIDE SEQUENCE [LARGE SCALE GENOMIC DNA]</scope>
</reference>
<dbReference type="PROSITE" id="PS51845">
    <property type="entry name" value="PDEASE_I_2"/>
    <property type="match status" value="1"/>
</dbReference>
<dbReference type="EMBL" id="BPLR01006526">
    <property type="protein sequence ID" value="GIY10440.1"/>
    <property type="molecule type" value="Genomic_DNA"/>
</dbReference>
<organism evidence="5 6">
    <name type="scientific">Caerostris extrusa</name>
    <name type="common">Bark spider</name>
    <name type="synonym">Caerostris bankana</name>
    <dbReference type="NCBI Taxonomy" id="172846"/>
    <lineage>
        <taxon>Eukaryota</taxon>
        <taxon>Metazoa</taxon>
        <taxon>Ecdysozoa</taxon>
        <taxon>Arthropoda</taxon>
        <taxon>Chelicerata</taxon>
        <taxon>Arachnida</taxon>
        <taxon>Araneae</taxon>
        <taxon>Araneomorphae</taxon>
        <taxon>Entelegynae</taxon>
        <taxon>Araneoidea</taxon>
        <taxon>Araneidae</taxon>
        <taxon>Caerostris</taxon>
    </lineage>
</organism>
<accession>A0AAV4QLY8</accession>
<evidence type="ECO:0000256" key="3">
    <source>
        <dbReference type="PIRSR" id="PIRSR623088-3"/>
    </source>
</evidence>
<dbReference type="SMART" id="SM00471">
    <property type="entry name" value="HDc"/>
    <property type="match status" value="1"/>
</dbReference>
<dbReference type="InterPro" id="IPR002073">
    <property type="entry name" value="PDEase_catalytic_dom"/>
</dbReference>
<evidence type="ECO:0000256" key="1">
    <source>
        <dbReference type="ARBA" id="ARBA00022723"/>
    </source>
</evidence>
<sequence>MLPLTCRPVLNATSDGIPTFWSRLLQSWHHALFVIVTWSRKHYGSYGMNRSSSSNWSTTSAPTLVFAAAASKGDPNRCLVRELFNVSCNSIAEQIQRNDEICIPWGIYIVGHVGEYGESLNISDCYKKFAIFWNLDIQHDRLFERASQSIAETKRKSYSFNSKMYKLHDLKFDDFSLNDKEMLKACIRMFMDLGFIQRFRIEYDVLCRWLLSVRKNYRPVSHDNWRHAFNVTQMMFAILTVSKLDHVLGELETLSLLIACLCHDLDHRGINNSFLKKAMLLTACDIGAITKTVGNTKKDC</sequence>
<evidence type="ECO:0000313" key="5">
    <source>
        <dbReference type="EMBL" id="GIY10440.1"/>
    </source>
</evidence>
<dbReference type="CDD" id="cd00077">
    <property type="entry name" value="HDc"/>
    <property type="match status" value="1"/>
</dbReference>
<feature type="binding site" evidence="3">
    <location>
        <position position="263"/>
    </location>
    <ligand>
        <name>Zn(2+)</name>
        <dbReference type="ChEBI" id="CHEBI:29105"/>
        <label>1</label>
    </ligand>
</feature>
<dbReference type="InterPro" id="IPR003607">
    <property type="entry name" value="HD/PDEase_dom"/>
</dbReference>
<dbReference type="InterPro" id="IPR036971">
    <property type="entry name" value="PDEase_catalytic_dom_sf"/>
</dbReference>
<dbReference type="PRINTS" id="PR00387">
    <property type="entry name" value="PDIESTERASE1"/>
</dbReference>
<dbReference type="InterPro" id="IPR023174">
    <property type="entry name" value="PDEase_CS"/>
</dbReference>
<dbReference type="PANTHER" id="PTHR11347">
    <property type="entry name" value="CYCLIC NUCLEOTIDE PHOSPHODIESTERASE"/>
    <property type="match status" value="1"/>
</dbReference>
<proteinExistence type="predicted"/>
<dbReference type="InterPro" id="IPR029016">
    <property type="entry name" value="GAF-like_dom_sf"/>
</dbReference>
<feature type="binding site" evidence="3">
    <location>
        <position position="264"/>
    </location>
    <ligand>
        <name>Zn(2+)</name>
        <dbReference type="ChEBI" id="CHEBI:29105"/>
        <label>1</label>
    </ligand>
</feature>
<dbReference type="GO" id="GO:0046872">
    <property type="term" value="F:metal ion binding"/>
    <property type="evidence" value="ECO:0007669"/>
    <property type="project" value="UniProtKB-KW"/>
</dbReference>
<feature type="binding site" evidence="3">
    <location>
        <position position="264"/>
    </location>
    <ligand>
        <name>Zn(2+)</name>
        <dbReference type="ChEBI" id="CHEBI:29105"/>
        <label>2</label>
    </ligand>
</feature>
<dbReference type="InterPro" id="IPR023088">
    <property type="entry name" value="PDEase"/>
</dbReference>
<comment type="caution">
    <text evidence="5">The sequence shown here is derived from an EMBL/GenBank/DDBJ whole genome shotgun (WGS) entry which is preliminary data.</text>
</comment>
<evidence type="ECO:0000313" key="6">
    <source>
        <dbReference type="Proteomes" id="UP001054945"/>
    </source>
</evidence>
<dbReference type="AlphaFoldDB" id="A0AAV4QLY8"/>
<keyword evidence="2" id="KW-0378">Hydrolase</keyword>
<dbReference type="Pfam" id="PF00233">
    <property type="entry name" value="PDEase_I"/>
    <property type="match status" value="1"/>
</dbReference>
<dbReference type="Proteomes" id="UP001054945">
    <property type="component" value="Unassembled WGS sequence"/>
</dbReference>
<feature type="domain" description="PDEase" evidence="4">
    <location>
        <begin position="139"/>
        <end position="300"/>
    </location>
</feature>
<gene>
    <name evidence="5" type="primary">Pde11</name>
    <name evidence="5" type="ORF">CEXT_407341</name>
</gene>
<keyword evidence="1 3" id="KW-0479">Metal-binding</keyword>
<feature type="binding site" evidence="3">
    <location>
        <position position="227"/>
    </location>
    <ligand>
        <name>Zn(2+)</name>
        <dbReference type="ChEBI" id="CHEBI:29105"/>
        <label>1</label>
    </ligand>
</feature>
<keyword evidence="6" id="KW-1185">Reference proteome</keyword>
<dbReference type="GO" id="GO:0004114">
    <property type="term" value="F:3',5'-cyclic-nucleotide phosphodiesterase activity"/>
    <property type="evidence" value="ECO:0007669"/>
    <property type="project" value="InterPro"/>
</dbReference>
<dbReference type="Gene3D" id="1.10.1300.10">
    <property type="entry name" value="3'5'-cyclic nucleotide phosphodiesterase, catalytic domain"/>
    <property type="match status" value="1"/>
</dbReference>
<name>A0AAV4QLY8_CAEEX</name>
<evidence type="ECO:0000256" key="2">
    <source>
        <dbReference type="ARBA" id="ARBA00022801"/>
    </source>
</evidence>
<dbReference type="GO" id="GO:0007165">
    <property type="term" value="P:signal transduction"/>
    <property type="evidence" value="ECO:0007669"/>
    <property type="project" value="InterPro"/>
</dbReference>
<evidence type="ECO:0000259" key="4">
    <source>
        <dbReference type="PROSITE" id="PS51845"/>
    </source>
</evidence>
<dbReference type="Gene3D" id="3.30.450.40">
    <property type="match status" value="1"/>
</dbReference>